<keyword evidence="2" id="KW-1003">Cell membrane</keyword>
<keyword evidence="9" id="KW-0812">Transmembrane</keyword>
<dbReference type="GO" id="GO:0002376">
    <property type="term" value="P:immune system process"/>
    <property type="evidence" value="ECO:0007669"/>
    <property type="project" value="UniProtKB-KW"/>
</dbReference>
<evidence type="ECO:0000256" key="8">
    <source>
        <dbReference type="SAM" id="MobiDB-lite"/>
    </source>
</evidence>
<dbReference type="PANTHER" id="PTHR19433">
    <property type="entry name" value="T-CELL RECEPTOR ALPHA CHAIN V REGION-RELATED"/>
    <property type="match status" value="1"/>
</dbReference>
<evidence type="ECO:0000256" key="1">
    <source>
        <dbReference type="ARBA" id="ARBA00004236"/>
    </source>
</evidence>
<keyword evidence="4" id="KW-0391">Immunity</keyword>
<feature type="domain" description="Ig-like" evidence="11">
    <location>
        <begin position="92"/>
        <end position="172"/>
    </location>
</feature>
<dbReference type="Proteomes" id="UP001346869">
    <property type="component" value="Unassembled WGS sequence"/>
</dbReference>
<feature type="chain" id="PRO_5042984188" description="Ig-like domain-containing protein" evidence="10">
    <location>
        <begin position="17"/>
        <end position="292"/>
    </location>
</feature>
<proteinExistence type="predicted"/>
<feature type="compositionally biased region" description="Polar residues" evidence="8">
    <location>
        <begin position="282"/>
        <end position="292"/>
    </location>
</feature>
<evidence type="ECO:0000256" key="6">
    <source>
        <dbReference type="ARBA" id="ARBA00023157"/>
    </source>
</evidence>
<evidence type="ECO:0000256" key="3">
    <source>
        <dbReference type="ARBA" id="ARBA00022729"/>
    </source>
</evidence>
<dbReference type="PROSITE" id="PS50835">
    <property type="entry name" value="IG_LIKE"/>
    <property type="match status" value="1"/>
</dbReference>
<keyword evidence="13" id="KW-1185">Reference proteome</keyword>
<name>A0AAN7WU01_ELEMC</name>
<dbReference type="GO" id="GO:0005886">
    <property type="term" value="C:plasma membrane"/>
    <property type="evidence" value="ECO:0007669"/>
    <property type="project" value="UniProtKB-SubCell"/>
</dbReference>
<feature type="signal peptide" evidence="10">
    <location>
        <begin position="1"/>
        <end position="16"/>
    </location>
</feature>
<comment type="subcellular location">
    <subcellularLocation>
        <location evidence="1">Cell membrane</location>
    </subcellularLocation>
</comment>
<dbReference type="Gene3D" id="2.60.40.10">
    <property type="entry name" value="Immunoglobulins"/>
    <property type="match status" value="2"/>
</dbReference>
<keyword evidence="6" id="KW-1015">Disulfide bond</keyword>
<reference evidence="12 13" key="1">
    <citation type="journal article" date="2023" name="Genes (Basel)">
        <title>Chromosome-Level Genome Assembly and Circadian Gene Repertoire of the Patagonia Blennie Eleginops maclovinus-The Closest Ancestral Proxy of Antarctic Cryonotothenioids.</title>
        <authorList>
            <person name="Cheng C.C."/>
            <person name="Rivera-Colon A.G."/>
            <person name="Minhas B.F."/>
            <person name="Wilson L."/>
            <person name="Rayamajhi N."/>
            <person name="Vargas-Chacoff L."/>
            <person name="Catchen J.M."/>
        </authorList>
    </citation>
    <scope>NUCLEOTIDE SEQUENCE [LARGE SCALE GENOMIC DNA]</scope>
    <source>
        <strain evidence="12">JMC-PN-2008</strain>
    </source>
</reference>
<dbReference type="InterPro" id="IPR052051">
    <property type="entry name" value="TCR_complex_component"/>
</dbReference>
<accession>A0AAN7WU01</accession>
<feature type="transmembrane region" description="Helical" evidence="9">
    <location>
        <begin position="198"/>
        <end position="222"/>
    </location>
</feature>
<dbReference type="InterPro" id="IPR003599">
    <property type="entry name" value="Ig_sub"/>
</dbReference>
<keyword evidence="3 10" id="KW-0732">Signal</keyword>
<dbReference type="Pfam" id="PF07686">
    <property type="entry name" value="V-set"/>
    <property type="match status" value="1"/>
</dbReference>
<keyword evidence="9" id="KW-1133">Transmembrane helix</keyword>
<keyword evidence="5 9" id="KW-0472">Membrane</keyword>
<dbReference type="SUPFAM" id="SSF48726">
    <property type="entry name" value="Immunoglobulin"/>
    <property type="match status" value="2"/>
</dbReference>
<sequence>MFKIYVLVVILFRAYGALLYTQPGKNVTLKCFYTSSAKNLCWYKQDSDSAIYYCGQTSGSVTEFDNGTFLVLKESSLSYSLQQPESDFAKHGGSVNLNCTVHTGTNDTEHSVFWFKREKSTNSHLRTMYIHRNSSSQCVHSLGSEYPARSCVHSLSKQNVSLSDAGTYYCAVALCGEVVFGKGTRLEVVEKRQDIFPLLLPSVVAALIVSVLLNIILIGILCKVSRRKKGKSGGVSPPLTSVAEYTPNIENQESDGLQYDALEFKMMRSKSKRKKSTEEETVYSTVRLSDLK</sequence>
<dbReference type="GO" id="GO:0009617">
    <property type="term" value="P:response to bacterium"/>
    <property type="evidence" value="ECO:0007669"/>
    <property type="project" value="TreeGrafter"/>
</dbReference>
<protein>
    <recommendedName>
        <fullName evidence="11">Ig-like domain-containing protein</fullName>
    </recommendedName>
</protein>
<dbReference type="AlphaFoldDB" id="A0AAN7WU01"/>
<dbReference type="InterPro" id="IPR007110">
    <property type="entry name" value="Ig-like_dom"/>
</dbReference>
<feature type="region of interest" description="Disordered" evidence="8">
    <location>
        <begin position="268"/>
        <end position="292"/>
    </location>
</feature>
<evidence type="ECO:0000256" key="5">
    <source>
        <dbReference type="ARBA" id="ARBA00023136"/>
    </source>
</evidence>
<evidence type="ECO:0000256" key="4">
    <source>
        <dbReference type="ARBA" id="ARBA00022859"/>
    </source>
</evidence>
<dbReference type="PANTHER" id="PTHR19433:SF133">
    <property type="entry name" value="IMMUNE-TYPE RECEPTOR 5 PRECURSOR-RELATED"/>
    <property type="match status" value="1"/>
</dbReference>
<dbReference type="InterPro" id="IPR013106">
    <property type="entry name" value="Ig_V-set"/>
</dbReference>
<evidence type="ECO:0000256" key="2">
    <source>
        <dbReference type="ARBA" id="ARBA00022475"/>
    </source>
</evidence>
<evidence type="ECO:0000256" key="7">
    <source>
        <dbReference type="ARBA" id="ARBA00023180"/>
    </source>
</evidence>
<reference evidence="12 13" key="2">
    <citation type="journal article" date="2023" name="Mol. Biol. Evol.">
        <title>Genomics of Secondarily Temperate Adaptation in the Only Non-Antarctic Icefish.</title>
        <authorList>
            <person name="Rivera-Colon A.G."/>
            <person name="Rayamajhi N."/>
            <person name="Minhas B.F."/>
            <person name="Madrigal G."/>
            <person name="Bilyk K.T."/>
            <person name="Yoon V."/>
            <person name="Hune M."/>
            <person name="Gregory S."/>
            <person name="Cheng C.H.C."/>
            <person name="Catchen J.M."/>
        </authorList>
    </citation>
    <scope>NUCLEOTIDE SEQUENCE [LARGE SCALE GENOMIC DNA]</scope>
    <source>
        <strain evidence="12">JMC-PN-2008</strain>
    </source>
</reference>
<dbReference type="InterPro" id="IPR013783">
    <property type="entry name" value="Ig-like_fold"/>
</dbReference>
<dbReference type="CDD" id="cd00099">
    <property type="entry name" value="IgV"/>
    <property type="match status" value="1"/>
</dbReference>
<evidence type="ECO:0000256" key="9">
    <source>
        <dbReference type="SAM" id="Phobius"/>
    </source>
</evidence>
<gene>
    <name evidence="12" type="ORF">PBY51_006195</name>
</gene>
<comment type="caution">
    <text evidence="12">The sequence shown here is derived from an EMBL/GenBank/DDBJ whole genome shotgun (WGS) entry which is preliminary data.</text>
</comment>
<evidence type="ECO:0000313" key="12">
    <source>
        <dbReference type="EMBL" id="KAK5848595.1"/>
    </source>
</evidence>
<keyword evidence="7" id="KW-0325">Glycoprotein</keyword>
<evidence type="ECO:0000259" key="11">
    <source>
        <dbReference type="PROSITE" id="PS50835"/>
    </source>
</evidence>
<organism evidence="12 13">
    <name type="scientific">Eleginops maclovinus</name>
    <name type="common">Patagonian blennie</name>
    <name type="synonym">Eleginus maclovinus</name>
    <dbReference type="NCBI Taxonomy" id="56733"/>
    <lineage>
        <taxon>Eukaryota</taxon>
        <taxon>Metazoa</taxon>
        <taxon>Chordata</taxon>
        <taxon>Craniata</taxon>
        <taxon>Vertebrata</taxon>
        <taxon>Euteleostomi</taxon>
        <taxon>Actinopterygii</taxon>
        <taxon>Neopterygii</taxon>
        <taxon>Teleostei</taxon>
        <taxon>Neoteleostei</taxon>
        <taxon>Acanthomorphata</taxon>
        <taxon>Eupercaria</taxon>
        <taxon>Perciformes</taxon>
        <taxon>Notothenioidei</taxon>
        <taxon>Eleginopidae</taxon>
        <taxon>Eleginops</taxon>
    </lineage>
</organism>
<dbReference type="InterPro" id="IPR036179">
    <property type="entry name" value="Ig-like_dom_sf"/>
</dbReference>
<dbReference type="EMBL" id="JAUZQC010000025">
    <property type="protein sequence ID" value="KAK5848595.1"/>
    <property type="molecule type" value="Genomic_DNA"/>
</dbReference>
<evidence type="ECO:0000256" key="10">
    <source>
        <dbReference type="SAM" id="SignalP"/>
    </source>
</evidence>
<evidence type="ECO:0000313" key="13">
    <source>
        <dbReference type="Proteomes" id="UP001346869"/>
    </source>
</evidence>
<dbReference type="SMART" id="SM00409">
    <property type="entry name" value="IG"/>
    <property type="match status" value="2"/>
</dbReference>